<proteinExistence type="predicted"/>
<accession>A0A3M7SG64</accession>
<dbReference type="EMBL" id="REGN01001421">
    <property type="protein sequence ID" value="RNA34762.1"/>
    <property type="molecule type" value="Genomic_DNA"/>
</dbReference>
<keyword evidence="1" id="KW-0472">Membrane</keyword>
<keyword evidence="1" id="KW-1133">Transmembrane helix</keyword>
<evidence type="ECO:0000313" key="3">
    <source>
        <dbReference type="Proteomes" id="UP000276133"/>
    </source>
</evidence>
<feature type="transmembrane region" description="Helical" evidence="1">
    <location>
        <begin position="50"/>
        <end position="69"/>
    </location>
</feature>
<feature type="transmembrane region" description="Helical" evidence="1">
    <location>
        <begin position="84"/>
        <end position="107"/>
    </location>
</feature>
<reference evidence="2 3" key="1">
    <citation type="journal article" date="2018" name="Sci. Rep.">
        <title>Genomic signatures of local adaptation to the degree of environmental predictability in rotifers.</title>
        <authorList>
            <person name="Franch-Gras L."/>
            <person name="Hahn C."/>
            <person name="Garcia-Roger E.M."/>
            <person name="Carmona M.J."/>
            <person name="Serra M."/>
            <person name="Gomez A."/>
        </authorList>
    </citation>
    <scope>NUCLEOTIDE SEQUENCE [LARGE SCALE GENOMIC DNA]</scope>
    <source>
        <strain evidence="2">HYR1</strain>
    </source>
</reference>
<protein>
    <submittedName>
        <fullName evidence="2">Uncharacterized protein</fullName>
    </submittedName>
</protein>
<feature type="non-terminal residue" evidence="2">
    <location>
        <position position="1"/>
    </location>
</feature>
<sequence>PAGSGQLSLACLYPGCSSWHIFCLCLDVIRILSKKILKVTLKFMTPLGTYLYLYKSVLYAILFLFRYNIYKKYKINLKKVQNKFYFLAFIALKQFAALSQFSQIAVLKKIFNQNLITIIIVTYTS</sequence>
<comment type="caution">
    <text evidence="2">The sequence shown here is derived from an EMBL/GenBank/DDBJ whole genome shotgun (WGS) entry which is preliminary data.</text>
</comment>
<name>A0A3M7SG64_BRAPC</name>
<dbReference type="Proteomes" id="UP000276133">
    <property type="component" value="Unassembled WGS sequence"/>
</dbReference>
<gene>
    <name evidence="2" type="ORF">BpHYR1_034529</name>
</gene>
<evidence type="ECO:0000313" key="2">
    <source>
        <dbReference type="EMBL" id="RNA34762.1"/>
    </source>
</evidence>
<dbReference type="AlphaFoldDB" id="A0A3M7SG64"/>
<evidence type="ECO:0000256" key="1">
    <source>
        <dbReference type="SAM" id="Phobius"/>
    </source>
</evidence>
<organism evidence="2 3">
    <name type="scientific">Brachionus plicatilis</name>
    <name type="common">Marine rotifer</name>
    <name type="synonym">Brachionus muelleri</name>
    <dbReference type="NCBI Taxonomy" id="10195"/>
    <lineage>
        <taxon>Eukaryota</taxon>
        <taxon>Metazoa</taxon>
        <taxon>Spiralia</taxon>
        <taxon>Gnathifera</taxon>
        <taxon>Rotifera</taxon>
        <taxon>Eurotatoria</taxon>
        <taxon>Monogononta</taxon>
        <taxon>Pseudotrocha</taxon>
        <taxon>Ploima</taxon>
        <taxon>Brachionidae</taxon>
        <taxon>Brachionus</taxon>
    </lineage>
</organism>
<keyword evidence="3" id="KW-1185">Reference proteome</keyword>
<keyword evidence="1" id="KW-0812">Transmembrane</keyword>